<gene>
    <name evidence="2" type="ORF">GCM10023353_02800</name>
</gene>
<dbReference type="Gene3D" id="3.40.50.1820">
    <property type="entry name" value="alpha/beta hydrolase"/>
    <property type="match status" value="2"/>
</dbReference>
<organism evidence="2 3">
    <name type="scientific">Tomitella cavernea</name>
    <dbReference type="NCBI Taxonomy" id="1387982"/>
    <lineage>
        <taxon>Bacteria</taxon>
        <taxon>Bacillati</taxon>
        <taxon>Actinomycetota</taxon>
        <taxon>Actinomycetes</taxon>
        <taxon>Mycobacteriales</taxon>
        <taxon>Tomitella</taxon>
    </lineage>
</organism>
<dbReference type="PANTHER" id="PTHR34853:SF1">
    <property type="entry name" value="LIPASE 5"/>
    <property type="match status" value="1"/>
</dbReference>
<reference evidence="3" key="1">
    <citation type="journal article" date="2019" name="Int. J. Syst. Evol. Microbiol.">
        <title>The Global Catalogue of Microorganisms (GCM) 10K type strain sequencing project: providing services to taxonomists for standard genome sequencing and annotation.</title>
        <authorList>
            <consortium name="The Broad Institute Genomics Platform"/>
            <consortium name="The Broad Institute Genome Sequencing Center for Infectious Disease"/>
            <person name="Wu L."/>
            <person name="Ma J."/>
        </authorList>
    </citation>
    <scope>NUCLEOTIDE SEQUENCE [LARGE SCALE GENOMIC DNA]</scope>
    <source>
        <strain evidence="3">JCM 18542</strain>
    </source>
</reference>
<keyword evidence="3" id="KW-1185">Reference proteome</keyword>
<proteinExistence type="predicted"/>
<dbReference type="InterPro" id="IPR005152">
    <property type="entry name" value="Lipase_secreted"/>
</dbReference>
<evidence type="ECO:0000256" key="1">
    <source>
        <dbReference type="SAM" id="SignalP"/>
    </source>
</evidence>
<name>A0ABP9C4A5_9ACTN</name>
<sequence length="389" mass="39558">MCCAAALAVTAGVASACSSGGAPRGGDVPSAQGEAGTLLTADPIETAAALPSAESTRLVTYMSEDAAGKPIVVSGTVSVPRGPAPEGGFPVLSWAHGTSGYADVCAPSQDTADGPDHDYFAGVTAELDKWVQRGFAVVQTDYEGLGTPGGHTYMNGDSAAHTVTDIVRAARQLDGRIGDEWVVAGHSQGGQAALFTAQNAPERAPELDLQAAVSIAPGGTTLRDTVDYIRAGGPGAEAAEAFVPIILLGAEAADPEIDAEALLTDTAHPMLTATRTGCLAQIRQAETVPPEQFFRPDADLAPLTDYLARQEPGAVVPAVPTMIAQGGADAIVLPERTGELVDQLCNVAPVTYRLYAGEDHRGAVPASDADVRGFVAAAMAGEVTPDSCG</sequence>
<feature type="chain" id="PRO_5045903468" evidence="1">
    <location>
        <begin position="17"/>
        <end position="389"/>
    </location>
</feature>
<dbReference type="EMBL" id="BAABKQ010000001">
    <property type="protein sequence ID" value="GAA4803885.1"/>
    <property type="molecule type" value="Genomic_DNA"/>
</dbReference>
<evidence type="ECO:0000313" key="2">
    <source>
        <dbReference type="EMBL" id="GAA4803885.1"/>
    </source>
</evidence>
<dbReference type="InterPro" id="IPR029058">
    <property type="entry name" value="AB_hydrolase_fold"/>
</dbReference>
<dbReference type="PIRSF" id="PIRSF029171">
    <property type="entry name" value="Esterase_LipA"/>
    <property type="match status" value="1"/>
</dbReference>
<keyword evidence="1" id="KW-0732">Signal</keyword>
<accession>A0ABP9C4A5</accession>
<dbReference type="GO" id="GO:0016787">
    <property type="term" value="F:hydrolase activity"/>
    <property type="evidence" value="ECO:0007669"/>
    <property type="project" value="UniProtKB-KW"/>
</dbReference>
<dbReference type="RefSeq" id="WP_200175935.1">
    <property type="nucleotide sequence ID" value="NZ_BAABKQ010000001.1"/>
</dbReference>
<dbReference type="Pfam" id="PF03583">
    <property type="entry name" value="LIP"/>
    <property type="match status" value="1"/>
</dbReference>
<comment type="caution">
    <text evidence="2">The sequence shown here is derived from an EMBL/GenBank/DDBJ whole genome shotgun (WGS) entry which is preliminary data.</text>
</comment>
<evidence type="ECO:0000313" key="3">
    <source>
        <dbReference type="Proteomes" id="UP001500839"/>
    </source>
</evidence>
<keyword evidence="2" id="KW-0378">Hydrolase</keyword>
<feature type="signal peptide" evidence="1">
    <location>
        <begin position="1"/>
        <end position="16"/>
    </location>
</feature>
<dbReference type="PANTHER" id="PTHR34853">
    <property type="match status" value="1"/>
</dbReference>
<dbReference type="SUPFAM" id="SSF53474">
    <property type="entry name" value="alpha/beta-Hydrolases"/>
    <property type="match status" value="1"/>
</dbReference>
<dbReference type="Proteomes" id="UP001500839">
    <property type="component" value="Unassembled WGS sequence"/>
</dbReference>
<protein>
    <submittedName>
        <fullName evidence="2">Alpha/beta fold hydrolase</fullName>
    </submittedName>
</protein>